<reference evidence="1" key="1">
    <citation type="submission" date="2018-05" db="EMBL/GenBank/DDBJ databases">
        <authorList>
            <person name="Lanie J.A."/>
            <person name="Ng W.-L."/>
            <person name="Kazmierczak K.M."/>
            <person name="Andrzejewski T.M."/>
            <person name="Davidsen T.M."/>
            <person name="Wayne K.J."/>
            <person name="Tettelin H."/>
            <person name="Glass J.I."/>
            <person name="Rusch D."/>
            <person name="Podicherti R."/>
            <person name="Tsui H.-C.T."/>
            <person name="Winkler M.E."/>
        </authorList>
    </citation>
    <scope>NUCLEOTIDE SEQUENCE</scope>
</reference>
<protein>
    <recommendedName>
        <fullName evidence="2">Na+/H+ antiporter</fullName>
    </recommendedName>
</protein>
<evidence type="ECO:0000313" key="1">
    <source>
        <dbReference type="EMBL" id="SVD64264.1"/>
    </source>
</evidence>
<organism evidence="1">
    <name type="scientific">marine metagenome</name>
    <dbReference type="NCBI Taxonomy" id="408172"/>
    <lineage>
        <taxon>unclassified sequences</taxon>
        <taxon>metagenomes</taxon>
        <taxon>ecological metagenomes</taxon>
    </lineage>
</organism>
<feature type="non-terminal residue" evidence="1">
    <location>
        <position position="1"/>
    </location>
</feature>
<gene>
    <name evidence="1" type="ORF">METZ01_LOCUS417118</name>
</gene>
<dbReference type="AlphaFoldDB" id="A0A382X060"/>
<dbReference type="EMBL" id="UINC01163774">
    <property type="protein sequence ID" value="SVD64264.1"/>
    <property type="molecule type" value="Genomic_DNA"/>
</dbReference>
<proteinExistence type="predicted"/>
<sequence length="135" mass="15815">QGTTIEWLMKRVGLIVETREEIEYEMALARRQAIRCLVDNLEDTDSKGTLSHGTFEILHKRLLERRETNDKRIAEMLAHTPSLNNIELELHTNQLRALEKQVYRDLEKEGDIDYDSMESLVRDVAEHDRPDKDTP</sequence>
<accession>A0A382X060</accession>
<name>A0A382X060_9ZZZZ</name>
<evidence type="ECO:0008006" key="2">
    <source>
        <dbReference type="Google" id="ProtNLM"/>
    </source>
</evidence>